<gene>
    <name evidence="1" type="ORF">BINO364_LOCUS14033</name>
</gene>
<proteinExistence type="predicted"/>
<dbReference type="AlphaFoldDB" id="A0A8J9VRL5"/>
<keyword evidence="2" id="KW-1185">Reference proteome</keyword>
<dbReference type="Proteomes" id="UP000838878">
    <property type="component" value="Chromosome 7"/>
</dbReference>
<dbReference type="OrthoDB" id="8121249at2759"/>
<evidence type="ECO:0000313" key="2">
    <source>
        <dbReference type="Proteomes" id="UP000838878"/>
    </source>
</evidence>
<protein>
    <submittedName>
        <fullName evidence="1">Uncharacterized protein</fullName>
    </submittedName>
</protein>
<dbReference type="EMBL" id="OV170227">
    <property type="protein sequence ID" value="CAH0728863.1"/>
    <property type="molecule type" value="Genomic_DNA"/>
</dbReference>
<feature type="non-terminal residue" evidence="1">
    <location>
        <position position="110"/>
    </location>
</feature>
<reference evidence="1" key="1">
    <citation type="submission" date="2021-12" db="EMBL/GenBank/DDBJ databases">
        <authorList>
            <person name="Martin H S."/>
        </authorList>
    </citation>
    <scope>NUCLEOTIDE SEQUENCE</scope>
</reference>
<sequence>MESIKESLSALTDMFNARMHEFQQDLSKASTPASSSVLPDRSFSRNVGTKHFLEARQRFGSAIVGHEVGASTSSHLMDLDTGWSASWISVPYKQSSEIIRAKDSSVEKNR</sequence>
<accession>A0A8J9VRL5</accession>
<name>A0A8J9VRL5_9NEOP</name>
<organism evidence="1 2">
    <name type="scientific">Brenthis ino</name>
    <name type="common">lesser marbled fritillary</name>
    <dbReference type="NCBI Taxonomy" id="405034"/>
    <lineage>
        <taxon>Eukaryota</taxon>
        <taxon>Metazoa</taxon>
        <taxon>Ecdysozoa</taxon>
        <taxon>Arthropoda</taxon>
        <taxon>Hexapoda</taxon>
        <taxon>Insecta</taxon>
        <taxon>Pterygota</taxon>
        <taxon>Neoptera</taxon>
        <taxon>Endopterygota</taxon>
        <taxon>Lepidoptera</taxon>
        <taxon>Glossata</taxon>
        <taxon>Ditrysia</taxon>
        <taxon>Papilionoidea</taxon>
        <taxon>Nymphalidae</taxon>
        <taxon>Heliconiinae</taxon>
        <taxon>Argynnini</taxon>
        <taxon>Brenthis</taxon>
    </lineage>
</organism>
<evidence type="ECO:0000313" key="1">
    <source>
        <dbReference type="EMBL" id="CAH0728863.1"/>
    </source>
</evidence>